<gene>
    <name evidence="2" type="ORF">QVD17_10509</name>
</gene>
<dbReference type="AlphaFoldDB" id="A0AAD8L2K2"/>
<evidence type="ECO:0000256" key="1">
    <source>
        <dbReference type="SAM" id="MobiDB-lite"/>
    </source>
</evidence>
<dbReference type="EMBL" id="JAUHHV010000002">
    <property type="protein sequence ID" value="KAK1433597.1"/>
    <property type="molecule type" value="Genomic_DNA"/>
</dbReference>
<keyword evidence="3" id="KW-1185">Reference proteome</keyword>
<sequence length="250" mass="28249">MKSGEVQIVDEAKESYKVDQNDNNAESSQEIDDVRNSSLGHDFQVEDTKALEKKMINNICSDETEDDIDECDKKPDDLASCGLIVAHCVQNNVQSKVSSAIKLGTHIDFKEYKESQETVEKEDNNLQQSQEQTVEVRIKTGTTQQEHEDARKDSMPSITVEEAPNKEEIEQERIKLAVERAIREVRECAFAEVKQRAKALAEKEKCDLLALKEQVERNKTLMLISKGGQAGKKGTCMRSFQPYNMYAKAS</sequence>
<feature type="region of interest" description="Disordered" evidence="1">
    <location>
        <begin position="1"/>
        <end position="33"/>
    </location>
</feature>
<proteinExistence type="predicted"/>
<organism evidence="2 3">
    <name type="scientific">Tagetes erecta</name>
    <name type="common">African marigold</name>
    <dbReference type="NCBI Taxonomy" id="13708"/>
    <lineage>
        <taxon>Eukaryota</taxon>
        <taxon>Viridiplantae</taxon>
        <taxon>Streptophyta</taxon>
        <taxon>Embryophyta</taxon>
        <taxon>Tracheophyta</taxon>
        <taxon>Spermatophyta</taxon>
        <taxon>Magnoliopsida</taxon>
        <taxon>eudicotyledons</taxon>
        <taxon>Gunneridae</taxon>
        <taxon>Pentapetalae</taxon>
        <taxon>asterids</taxon>
        <taxon>campanulids</taxon>
        <taxon>Asterales</taxon>
        <taxon>Asteraceae</taxon>
        <taxon>Asteroideae</taxon>
        <taxon>Heliantheae alliance</taxon>
        <taxon>Tageteae</taxon>
        <taxon>Tagetes</taxon>
    </lineage>
</organism>
<name>A0AAD8L2K2_TARER</name>
<evidence type="ECO:0000313" key="3">
    <source>
        <dbReference type="Proteomes" id="UP001229421"/>
    </source>
</evidence>
<feature type="compositionally biased region" description="Basic and acidic residues" evidence="1">
    <location>
        <begin position="10"/>
        <end position="20"/>
    </location>
</feature>
<comment type="caution">
    <text evidence="2">The sequence shown here is derived from an EMBL/GenBank/DDBJ whole genome shotgun (WGS) entry which is preliminary data.</text>
</comment>
<evidence type="ECO:0000313" key="2">
    <source>
        <dbReference type="EMBL" id="KAK1433597.1"/>
    </source>
</evidence>
<reference evidence="2" key="1">
    <citation type="journal article" date="2023" name="bioRxiv">
        <title>Improved chromosome-level genome assembly for marigold (Tagetes erecta).</title>
        <authorList>
            <person name="Jiang F."/>
            <person name="Yuan L."/>
            <person name="Wang S."/>
            <person name="Wang H."/>
            <person name="Xu D."/>
            <person name="Wang A."/>
            <person name="Fan W."/>
        </authorList>
    </citation>
    <scope>NUCLEOTIDE SEQUENCE</scope>
    <source>
        <strain evidence="2">WSJ</strain>
        <tissue evidence="2">Leaf</tissue>
    </source>
</reference>
<accession>A0AAD8L2K2</accession>
<protein>
    <submittedName>
        <fullName evidence="2">Uncharacterized protein</fullName>
    </submittedName>
</protein>
<dbReference type="Proteomes" id="UP001229421">
    <property type="component" value="Unassembled WGS sequence"/>
</dbReference>